<evidence type="ECO:0000256" key="1">
    <source>
        <dbReference type="ARBA" id="ARBA00001462"/>
    </source>
</evidence>
<protein>
    <recommendedName>
        <fullName evidence="3">non-reducing end alpha-L-arabinofuranosidase</fullName>
        <ecNumber evidence="3">3.2.1.55</ecNumber>
    </recommendedName>
</protein>
<dbReference type="InterPro" id="IPR051563">
    <property type="entry name" value="Glycosyl_Hydrolase_51"/>
</dbReference>
<dbReference type="SMART" id="SM00813">
    <property type="entry name" value="Alpha-L-AF_C"/>
    <property type="match status" value="1"/>
</dbReference>
<dbReference type="SUPFAM" id="SSF49785">
    <property type="entry name" value="Galactose-binding domain-like"/>
    <property type="match status" value="1"/>
</dbReference>
<evidence type="ECO:0000256" key="5">
    <source>
        <dbReference type="ARBA" id="ARBA00022801"/>
    </source>
</evidence>
<dbReference type="SUPFAM" id="SSF51011">
    <property type="entry name" value="Glycosyl hydrolase domain"/>
    <property type="match status" value="1"/>
</dbReference>
<dbReference type="InterPro" id="IPR010720">
    <property type="entry name" value="Alpha-L-AF_C"/>
</dbReference>
<reference evidence="8" key="2">
    <citation type="submission" date="2020-09" db="EMBL/GenBank/DDBJ databases">
        <authorList>
            <person name="Sun Q."/>
            <person name="Ohkuma M."/>
        </authorList>
    </citation>
    <scope>NUCLEOTIDE SEQUENCE</scope>
    <source>
        <strain evidence="8">JCM 3086</strain>
    </source>
</reference>
<evidence type="ECO:0000313" key="8">
    <source>
        <dbReference type="EMBL" id="GGJ58414.1"/>
    </source>
</evidence>
<feature type="domain" description="Alpha-L-arabinofuranosidase C-terminal" evidence="7">
    <location>
        <begin position="486"/>
        <end position="665"/>
    </location>
</feature>
<dbReference type="Proteomes" id="UP000657574">
    <property type="component" value="Unassembled WGS sequence"/>
</dbReference>
<comment type="similarity">
    <text evidence="2">Belongs to the glycosyl hydrolase 51 family.</text>
</comment>
<evidence type="ECO:0000256" key="3">
    <source>
        <dbReference type="ARBA" id="ARBA00012670"/>
    </source>
</evidence>
<dbReference type="Gene3D" id="2.60.120.260">
    <property type="entry name" value="Galactose-binding domain-like"/>
    <property type="match status" value="1"/>
</dbReference>
<dbReference type="EC" id="3.2.1.55" evidence="3"/>
<evidence type="ECO:0000256" key="2">
    <source>
        <dbReference type="ARBA" id="ARBA00007186"/>
    </source>
</evidence>
<evidence type="ECO:0000313" key="9">
    <source>
        <dbReference type="Proteomes" id="UP000657574"/>
    </source>
</evidence>
<keyword evidence="5" id="KW-0378">Hydrolase</keyword>
<sequence>MSKQQSRRDVLRLGGGLAATVAATGGLIAQGAAGAQAAASGPLTLTVDTLHAGHGVSPTLYGVFFEEINYAGVGGLYAELIRNRAFMESPTTPAWWTVVQDRGGSATASLDAANPLNDTLTRSLRLEAHSVDAEQRIGISNGGYFGIPVVPGRHYQVSFFAKADNGFTGPLSVSLEDATGRRVFASARVRGLTTQWKHFTATLKVPPGGSQSTDNRLVIGIDRKHGMPTQVAPGTSVWLQVVSLFPPTYKDQPNGLRPDMVHQLKELRPKFLRFPGGNYIQGLYDPDDPWGTRFDWKKSIGPISERPGHYNASWFYWSDDGLGLYEYLRLAEDLDATPVIGVFDGFSIDRSKTAGGREIVPEPDLGPYVQDALDLIEYVIGPVNSAWGARRAADGHPAPFTTPLIEIGNEDGARGGAPTYDAYRYPKFYDAIKKAYPQVTTIATTGVTSRPIEIIDEHIYTSPTSLEGQANRYDTYDRNGPKVFVGEYAARHGDSEDISTGPLGYSLGEAAFMTGLERNSDIVIMGSYAPLFSFVGQTQWGFNMIGFDQLASYGGTSYYVQKMFARNVGDKILPVSSEGTGLFCSSSIKTATGDVYTKIVNTSNVTQSIDLVFAGSKATKARVQVLSDPDPAASNTLDNPTRVTPCDLALRGAGGRFRYEVPANSLSVVTIQR</sequence>
<dbReference type="Pfam" id="PF22848">
    <property type="entry name" value="ASD1_dom"/>
    <property type="match status" value="1"/>
</dbReference>
<keyword evidence="6" id="KW-0325">Glycoprotein</keyword>
<dbReference type="PANTHER" id="PTHR31776">
    <property type="entry name" value="ALPHA-L-ARABINOFURANOSIDASE 1"/>
    <property type="match status" value="1"/>
</dbReference>
<dbReference type="InterPro" id="IPR013780">
    <property type="entry name" value="Glyco_hydro_b"/>
</dbReference>
<dbReference type="SUPFAM" id="SSF51445">
    <property type="entry name" value="(Trans)glycosidases"/>
    <property type="match status" value="1"/>
</dbReference>
<gene>
    <name evidence="8" type="ORF">GCM10010121_081320</name>
</gene>
<proteinExistence type="inferred from homology"/>
<dbReference type="RefSeq" id="WP_189316370.1">
    <property type="nucleotide sequence ID" value="NZ_BMQA01000057.1"/>
</dbReference>
<reference evidence="8" key="1">
    <citation type="journal article" date="2014" name="Int. J. Syst. Evol. Microbiol.">
        <title>Complete genome sequence of Corynebacterium casei LMG S-19264T (=DSM 44701T), isolated from a smear-ripened cheese.</title>
        <authorList>
            <consortium name="US DOE Joint Genome Institute (JGI-PGF)"/>
            <person name="Walter F."/>
            <person name="Albersmeier A."/>
            <person name="Kalinowski J."/>
            <person name="Ruckert C."/>
        </authorList>
    </citation>
    <scope>NUCLEOTIDE SEQUENCE</scope>
    <source>
        <strain evidence="8">JCM 3086</strain>
    </source>
</reference>
<comment type="catalytic activity">
    <reaction evidence="1">
        <text>Hydrolysis of terminal non-reducing alpha-L-arabinofuranoside residues in alpha-L-arabinosides.</text>
        <dbReference type="EC" id="3.2.1.55"/>
    </reaction>
</comment>
<dbReference type="Gene3D" id="2.60.40.1180">
    <property type="entry name" value="Golgi alpha-mannosidase II"/>
    <property type="match status" value="1"/>
</dbReference>
<accession>A0A917LC11</accession>
<dbReference type="InterPro" id="IPR017853">
    <property type="entry name" value="GH"/>
</dbReference>
<organism evidence="8 9">
    <name type="scientific">Streptomyces brasiliensis</name>
    <dbReference type="NCBI Taxonomy" id="1954"/>
    <lineage>
        <taxon>Bacteria</taxon>
        <taxon>Bacillati</taxon>
        <taxon>Actinomycetota</taxon>
        <taxon>Actinomycetes</taxon>
        <taxon>Kitasatosporales</taxon>
        <taxon>Streptomycetaceae</taxon>
        <taxon>Streptomyces</taxon>
    </lineage>
</organism>
<dbReference type="GO" id="GO:0046373">
    <property type="term" value="P:L-arabinose metabolic process"/>
    <property type="evidence" value="ECO:0007669"/>
    <property type="project" value="InterPro"/>
</dbReference>
<dbReference type="GO" id="GO:0046556">
    <property type="term" value="F:alpha-L-arabinofuranosidase activity"/>
    <property type="evidence" value="ECO:0007669"/>
    <property type="project" value="UniProtKB-EC"/>
</dbReference>
<evidence type="ECO:0000256" key="4">
    <source>
        <dbReference type="ARBA" id="ARBA00022729"/>
    </source>
</evidence>
<name>A0A917LC11_9ACTN</name>
<dbReference type="AlphaFoldDB" id="A0A917LC11"/>
<keyword evidence="4" id="KW-0732">Signal</keyword>
<evidence type="ECO:0000259" key="7">
    <source>
        <dbReference type="SMART" id="SM00813"/>
    </source>
</evidence>
<keyword evidence="9" id="KW-1185">Reference proteome</keyword>
<comment type="caution">
    <text evidence="8">The sequence shown here is derived from an EMBL/GenBank/DDBJ whole genome shotgun (WGS) entry which is preliminary data.</text>
</comment>
<dbReference type="PROSITE" id="PS51318">
    <property type="entry name" value="TAT"/>
    <property type="match status" value="1"/>
</dbReference>
<dbReference type="Pfam" id="PF06964">
    <property type="entry name" value="Alpha-L-AF_C"/>
    <property type="match status" value="1"/>
</dbReference>
<evidence type="ECO:0000256" key="6">
    <source>
        <dbReference type="ARBA" id="ARBA00023180"/>
    </source>
</evidence>
<dbReference type="InterPro" id="IPR008979">
    <property type="entry name" value="Galactose-bd-like_sf"/>
</dbReference>
<dbReference type="Gene3D" id="3.20.20.80">
    <property type="entry name" value="Glycosidases"/>
    <property type="match status" value="1"/>
</dbReference>
<dbReference type="InterPro" id="IPR055235">
    <property type="entry name" value="ASD1_cat"/>
</dbReference>
<dbReference type="EMBL" id="BMQA01000057">
    <property type="protein sequence ID" value="GGJ58414.1"/>
    <property type="molecule type" value="Genomic_DNA"/>
</dbReference>
<dbReference type="PANTHER" id="PTHR31776:SF0">
    <property type="entry name" value="ALPHA-L-ARABINOFURANOSIDASE 1"/>
    <property type="match status" value="1"/>
</dbReference>
<dbReference type="InterPro" id="IPR006311">
    <property type="entry name" value="TAT_signal"/>
</dbReference>